<name>A0A381T149_9ZZZZ</name>
<dbReference type="SUPFAM" id="SSF54814">
    <property type="entry name" value="Prokaryotic type KH domain (KH-domain type II)"/>
    <property type="match status" value="2"/>
</dbReference>
<evidence type="ECO:0000256" key="5">
    <source>
        <dbReference type="ARBA" id="ARBA00023015"/>
    </source>
</evidence>
<reference evidence="9" key="1">
    <citation type="submission" date="2018-05" db="EMBL/GenBank/DDBJ databases">
        <authorList>
            <person name="Lanie J.A."/>
            <person name="Ng W.-L."/>
            <person name="Kazmierczak K.M."/>
            <person name="Andrzejewski T.M."/>
            <person name="Davidsen T.M."/>
            <person name="Wayne K.J."/>
            <person name="Tettelin H."/>
            <person name="Glass J.I."/>
            <person name="Rusch D."/>
            <person name="Podicherti R."/>
            <person name="Tsui H.-C.T."/>
            <person name="Winkler M.E."/>
        </authorList>
    </citation>
    <scope>NUCLEOTIDE SEQUENCE</scope>
</reference>
<dbReference type="GO" id="GO:0006353">
    <property type="term" value="P:DNA-templated transcription termination"/>
    <property type="evidence" value="ECO:0007669"/>
    <property type="project" value="UniProtKB-KW"/>
</dbReference>
<keyword evidence="5" id="KW-0805">Transcription regulation</keyword>
<dbReference type="GO" id="GO:0005829">
    <property type="term" value="C:cytosol"/>
    <property type="evidence" value="ECO:0007669"/>
    <property type="project" value="TreeGrafter"/>
</dbReference>
<evidence type="ECO:0000256" key="7">
    <source>
        <dbReference type="SAM" id="MobiDB-lite"/>
    </source>
</evidence>
<protein>
    <recommendedName>
        <fullName evidence="8">S1 motif domain-containing protein</fullName>
    </recommendedName>
</protein>
<dbReference type="Pfam" id="PF14520">
    <property type="entry name" value="HHH_5"/>
    <property type="match status" value="2"/>
</dbReference>
<organism evidence="9">
    <name type="scientific">marine metagenome</name>
    <dbReference type="NCBI Taxonomy" id="408172"/>
    <lineage>
        <taxon>unclassified sequences</taxon>
        <taxon>metagenomes</taxon>
        <taxon>ecological metagenomes</taxon>
    </lineage>
</organism>
<keyword evidence="2" id="KW-0963">Cytoplasm</keyword>
<dbReference type="SMART" id="SM00316">
    <property type="entry name" value="S1"/>
    <property type="match status" value="1"/>
</dbReference>
<dbReference type="FunFam" id="3.30.300.20:FF:000002">
    <property type="entry name" value="Transcription termination/antitermination protein NusA"/>
    <property type="match status" value="1"/>
</dbReference>
<dbReference type="InterPro" id="IPR058582">
    <property type="entry name" value="KH_NusA_2nd"/>
</dbReference>
<dbReference type="GO" id="GO:0031564">
    <property type="term" value="P:transcription antitermination"/>
    <property type="evidence" value="ECO:0007669"/>
    <property type="project" value="UniProtKB-KW"/>
</dbReference>
<dbReference type="InterPro" id="IPR015946">
    <property type="entry name" value="KH_dom-like_a/b"/>
</dbReference>
<dbReference type="InterPro" id="IPR010214">
    <property type="entry name" value="Tscrpt_termin_fac_NusA_C_rpt"/>
</dbReference>
<dbReference type="GO" id="GO:0003700">
    <property type="term" value="F:DNA-binding transcription factor activity"/>
    <property type="evidence" value="ECO:0007669"/>
    <property type="project" value="InterPro"/>
</dbReference>
<proteinExistence type="inferred from homology"/>
<dbReference type="Gene3D" id="3.30.1480.10">
    <property type="entry name" value="NusA, N-terminal domain"/>
    <property type="match status" value="1"/>
</dbReference>
<dbReference type="Gene3D" id="3.30.300.20">
    <property type="match status" value="2"/>
</dbReference>
<dbReference type="Pfam" id="PF13184">
    <property type="entry name" value="KH_NusA_1st"/>
    <property type="match status" value="1"/>
</dbReference>
<dbReference type="InterPro" id="IPR013735">
    <property type="entry name" value="TF_NusA_N"/>
</dbReference>
<keyword evidence="4" id="KW-0694">RNA-binding</keyword>
<dbReference type="Gene3D" id="2.40.50.140">
    <property type="entry name" value="Nucleic acid-binding proteins"/>
    <property type="match status" value="1"/>
</dbReference>
<dbReference type="PANTHER" id="PTHR22648">
    <property type="entry name" value="TRANSCRIPTION TERMINATION FACTOR NUSA"/>
    <property type="match status" value="1"/>
</dbReference>
<dbReference type="Pfam" id="PF08529">
    <property type="entry name" value="NusA_N"/>
    <property type="match status" value="1"/>
</dbReference>
<evidence type="ECO:0000259" key="8">
    <source>
        <dbReference type="PROSITE" id="PS50126"/>
    </source>
</evidence>
<dbReference type="CDD" id="cd04455">
    <property type="entry name" value="S1_NusA"/>
    <property type="match status" value="1"/>
</dbReference>
<dbReference type="Pfam" id="PF00575">
    <property type="entry name" value="S1"/>
    <property type="match status" value="1"/>
</dbReference>
<dbReference type="SMART" id="SM00322">
    <property type="entry name" value="KH"/>
    <property type="match status" value="2"/>
</dbReference>
<dbReference type="CDD" id="cd02134">
    <property type="entry name" value="KH-II_NusA_rpt1"/>
    <property type="match status" value="1"/>
</dbReference>
<dbReference type="HAMAP" id="MF_00945_B">
    <property type="entry name" value="NusA_B"/>
    <property type="match status" value="1"/>
</dbReference>
<dbReference type="AlphaFoldDB" id="A0A381T149"/>
<dbReference type="GO" id="GO:0000166">
    <property type="term" value="F:nucleotide binding"/>
    <property type="evidence" value="ECO:0007669"/>
    <property type="project" value="InterPro"/>
</dbReference>
<dbReference type="InterPro" id="IPR030842">
    <property type="entry name" value="TF_NusA_bacterial"/>
</dbReference>
<evidence type="ECO:0000256" key="2">
    <source>
        <dbReference type="ARBA" id="ARBA00022490"/>
    </source>
</evidence>
<dbReference type="InterPro" id="IPR010995">
    <property type="entry name" value="DNA_repair_Rad51/TF_NusA_a-hlx"/>
</dbReference>
<dbReference type="SUPFAM" id="SSF69705">
    <property type="entry name" value="Transcription factor NusA, N-terminal domain"/>
    <property type="match status" value="1"/>
</dbReference>
<dbReference type="PROSITE" id="PS50126">
    <property type="entry name" value="S1"/>
    <property type="match status" value="1"/>
</dbReference>
<feature type="region of interest" description="Disordered" evidence="7">
    <location>
        <begin position="500"/>
        <end position="526"/>
    </location>
</feature>
<keyword evidence="1" id="KW-0806">Transcription termination</keyword>
<dbReference type="SUPFAM" id="SSF47794">
    <property type="entry name" value="Rad51 N-terminal domain-like"/>
    <property type="match status" value="2"/>
</dbReference>
<accession>A0A381T149</accession>
<dbReference type="Pfam" id="PF26594">
    <property type="entry name" value="KH_NusA_2nd"/>
    <property type="match status" value="1"/>
</dbReference>
<evidence type="ECO:0000313" key="9">
    <source>
        <dbReference type="EMBL" id="SVA09955.1"/>
    </source>
</evidence>
<dbReference type="InterPro" id="IPR010213">
    <property type="entry name" value="TF_NusA"/>
</dbReference>
<gene>
    <name evidence="9" type="ORF">METZ01_LOCUS62809</name>
</gene>
<dbReference type="InterPro" id="IPR003029">
    <property type="entry name" value="S1_domain"/>
</dbReference>
<dbReference type="GO" id="GO:0003723">
    <property type="term" value="F:RNA binding"/>
    <property type="evidence" value="ECO:0007669"/>
    <property type="project" value="UniProtKB-KW"/>
</dbReference>
<evidence type="ECO:0000256" key="4">
    <source>
        <dbReference type="ARBA" id="ARBA00022884"/>
    </source>
</evidence>
<feature type="domain" description="S1 motif" evidence="8">
    <location>
        <begin position="139"/>
        <end position="204"/>
    </location>
</feature>
<dbReference type="InterPro" id="IPR004087">
    <property type="entry name" value="KH_dom"/>
</dbReference>
<dbReference type="Gene3D" id="1.10.150.20">
    <property type="entry name" value="5' to 3' exonuclease, C-terminal subdomain"/>
    <property type="match status" value="2"/>
</dbReference>
<evidence type="ECO:0000256" key="1">
    <source>
        <dbReference type="ARBA" id="ARBA00022472"/>
    </source>
</evidence>
<evidence type="ECO:0000256" key="6">
    <source>
        <dbReference type="ARBA" id="ARBA00023163"/>
    </source>
</evidence>
<dbReference type="InterPro" id="IPR036555">
    <property type="entry name" value="NusA_N_sf"/>
</dbReference>
<dbReference type="NCBIfam" id="TIGR01954">
    <property type="entry name" value="nusA_Cterm_rpt"/>
    <property type="match status" value="1"/>
</dbReference>
<dbReference type="InterPro" id="IPR025249">
    <property type="entry name" value="TF_NusA_KH_1st"/>
</dbReference>
<dbReference type="SUPFAM" id="SSF50249">
    <property type="entry name" value="Nucleic acid-binding proteins"/>
    <property type="match status" value="1"/>
</dbReference>
<sequence length="526" mass="58681">MDADIIKVVDTVSVAKDVEREIIFEAIESAIASATKKKYSEDIDVKVRIDRETGNYKTYRRWFVFADDSRELEEPDFELRVIDAVDIDASAKAGEYVEQEIESIDFDRIGAQIAKQVIVQKVREAEKQKTVDLYKDKVGELVGGVVKRLDRSGYYLDLGNNAEAFLPRRETIPKEPIRPQDRIKAILKEINVDLKGPPLILSRIQPSFLIELFKVEVPEIGQNLISIVGASRDPGLRAKIAVTSDDKRIDPVGACVGMRGSRVQAVSNELNGERIDIILWSDNPAQFVINSMSPANVISIIVDEETNSMDIAVEESKLSQAIGRGGQNIRLASDLTQWKLNVMSEAEAEEIDEHEMQKIVDLFTNKLSVGEDVASLLAQDGFSNIEDIAYVPIDELQQIEGFDEKLVAELRERAQDQLLIEAISTEEDLDIHGPSEGLLGLPLITPELAFSLARMGINTKNKLAEQSVDDLQEIDELDEDLAAKVILQAREDWFKAGEIIEDINEEEPETEAEPEAAEEAPAEEPE</sequence>
<keyword evidence="3" id="KW-0889">Transcription antitermination</keyword>
<dbReference type="CDD" id="cd22529">
    <property type="entry name" value="KH-II_NusA_rpt2"/>
    <property type="match status" value="1"/>
</dbReference>
<dbReference type="PANTHER" id="PTHR22648:SF0">
    <property type="entry name" value="TRANSCRIPTION TERMINATION_ANTITERMINATION PROTEIN NUSA"/>
    <property type="match status" value="1"/>
</dbReference>
<dbReference type="InterPro" id="IPR009019">
    <property type="entry name" value="KH_sf_prok-type"/>
</dbReference>
<dbReference type="FunFam" id="3.30.300.20:FF:000005">
    <property type="entry name" value="Transcription termination/antitermination protein NusA"/>
    <property type="match status" value="1"/>
</dbReference>
<dbReference type="EMBL" id="UINC01003872">
    <property type="protein sequence ID" value="SVA09955.1"/>
    <property type="molecule type" value="Genomic_DNA"/>
</dbReference>
<evidence type="ECO:0000256" key="3">
    <source>
        <dbReference type="ARBA" id="ARBA00022814"/>
    </source>
</evidence>
<feature type="non-terminal residue" evidence="9">
    <location>
        <position position="526"/>
    </location>
</feature>
<keyword evidence="6" id="KW-0804">Transcription</keyword>
<dbReference type="InterPro" id="IPR012340">
    <property type="entry name" value="NA-bd_OB-fold"/>
</dbReference>
<dbReference type="PROSITE" id="PS50084">
    <property type="entry name" value="KH_TYPE_1"/>
    <property type="match status" value="1"/>
</dbReference>
<dbReference type="NCBIfam" id="TIGR01953">
    <property type="entry name" value="NusA"/>
    <property type="match status" value="1"/>
</dbReference>